<dbReference type="OrthoDB" id="1394818at2759"/>
<gene>
    <name evidence="12" type="ORF">G2W53_002205</name>
</gene>
<evidence type="ECO:0000256" key="8">
    <source>
        <dbReference type="ARBA" id="ARBA00023180"/>
    </source>
</evidence>
<reference evidence="12" key="1">
    <citation type="submission" date="2020-09" db="EMBL/GenBank/DDBJ databases">
        <title>Genome-Enabled Discovery of Anthraquinone Biosynthesis in Senna tora.</title>
        <authorList>
            <person name="Kang S.-H."/>
            <person name="Pandey R.P."/>
            <person name="Lee C.-M."/>
            <person name="Sim J.-S."/>
            <person name="Jeong J.-T."/>
            <person name="Choi B.-S."/>
            <person name="Jung M."/>
            <person name="Ginzburg D."/>
            <person name="Zhao K."/>
            <person name="Won S.Y."/>
            <person name="Oh T.-J."/>
            <person name="Yu Y."/>
            <person name="Kim N.-H."/>
            <person name="Lee O.R."/>
            <person name="Lee T.-H."/>
            <person name="Bashyal P."/>
            <person name="Kim T.-S."/>
            <person name="Lee W.-H."/>
            <person name="Kawkins C."/>
            <person name="Kim C.-K."/>
            <person name="Kim J.S."/>
            <person name="Ahn B.O."/>
            <person name="Rhee S.Y."/>
            <person name="Sohng J.K."/>
        </authorList>
    </citation>
    <scope>NUCLEOTIDE SEQUENCE</scope>
    <source>
        <tissue evidence="12">Leaf</tissue>
    </source>
</reference>
<evidence type="ECO:0000256" key="3">
    <source>
        <dbReference type="ARBA" id="ARBA00022692"/>
    </source>
</evidence>
<dbReference type="AlphaFoldDB" id="A0A834XIW8"/>
<organism evidence="12 13">
    <name type="scientific">Senna tora</name>
    <dbReference type="NCBI Taxonomy" id="362788"/>
    <lineage>
        <taxon>Eukaryota</taxon>
        <taxon>Viridiplantae</taxon>
        <taxon>Streptophyta</taxon>
        <taxon>Embryophyta</taxon>
        <taxon>Tracheophyta</taxon>
        <taxon>Spermatophyta</taxon>
        <taxon>Magnoliopsida</taxon>
        <taxon>eudicotyledons</taxon>
        <taxon>Gunneridae</taxon>
        <taxon>Pentapetalae</taxon>
        <taxon>rosids</taxon>
        <taxon>fabids</taxon>
        <taxon>Fabales</taxon>
        <taxon>Fabaceae</taxon>
        <taxon>Caesalpinioideae</taxon>
        <taxon>Cassia clade</taxon>
        <taxon>Senna</taxon>
    </lineage>
</organism>
<dbReference type="PANTHER" id="PTHR48060:SF7">
    <property type="entry name" value="DNA DAMAGE-REPAIR_TOLERATION PROTEIN DRT100"/>
    <property type="match status" value="1"/>
</dbReference>
<keyword evidence="3 9" id="KW-0812">Transmembrane</keyword>
<comment type="caution">
    <text evidence="12">The sequence shown here is derived from an EMBL/GenBank/DDBJ whole genome shotgun (WGS) entry which is preliminary data.</text>
</comment>
<keyword evidence="8" id="KW-0325">Glycoprotein</keyword>
<evidence type="ECO:0000313" key="13">
    <source>
        <dbReference type="Proteomes" id="UP000634136"/>
    </source>
</evidence>
<evidence type="ECO:0000313" key="12">
    <source>
        <dbReference type="EMBL" id="KAF7845300.1"/>
    </source>
</evidence>
<dbReference type="PROSITE" id="PS51450">
    <property type="entry name" value="LRR"/>
    <property type="match status" value="1"/>
</dbReference>
<dbReference type="Pfam" id="PF13855">
    <property type="entry name" value="LRR_8"/>
    <property type="match status" value="2"/>
</dbReference>
<dbReference type="FunFam" id="3.80.10.10:FF:000041">
    <property type="entry name" value="LRR receptor-like serine/threonine-protein kinase ERECTA"/>
    <property type="match status" value="1"/>
</dbReference>
<evidence type="ECO:0000256" key="6">
    <source>
        <dbReference type="ARBA" id="ARBA00022989"/>
    </source>
</evidence>
<keyword evidence="6 9" id="KW-1133">Transmembrane helix</keyword>
<protein>
    <submittedName>
        <fullName evidence="12">Receptor-like protein 7</fullName>
    </submittedName>
</protein>
<evidence type="ECO:0000256" key="5">
    <source>
        <dbReference type="ARBA" id="ARBA00022737"/>
    </source>
</evidence>
<feature type="domain" description="Leucine-rich repeat-containing N-terminal plant-type" evidence="10">
    <location>
        <begin position="8"/>
        <end position="51"/>
    </location>
</feature>
<dbReference type="Proteomes" id="UP000634136">
    <property type="component" value="Unassembled WGS sequence"/>
</dbReference>
<evidence type="ECO:0000256" key="7">
    <source>
        <dbReference type="ARBA" id="ARBA00023136"/>
    </source>
</evidence>
<proteinExistence type="predicted"/>
<dbReference type="FunFam" id="3.80.10.10:FF:000095">
    <property type="entry name" value="LRR receptor-like serine/threonine-protein kinase GSO1"/>
    <property type="match status" value="1"/>
</dbReference>
<keyword evidence="4" id="KW-0732">Signal</keyword>
<accession>A0A834XIW8</accession>
<sequence>MVSAHCLEDQKSLLLQLKNSLSLEFDESSSTKLVSWNQNLNCCDWIGVSCDEEGHVTGLDLSGESISGGFNSSSNIFSFQYLQRLNLAYNNINSMIPSAFYKLKNLTYLNLSYAGFVGQIPEEISLLTRLVTLDISSLSYLLGQELKLENPNLRMLVQNLTSIRQLYLDGVTISAQGKEWSKALLSMPSLQELSMSVCNLSGPIDSSLATLKHLSVISLNQNDFLATVPEWFDFPVNGSLQTLVVSFSNFSGMLPDSISNLRNLTRLDLSNSQFFGTLPHSMSQLTELTYLDLSFNNFTGPIPSFVAAKKLTHVDLSHNAFNGVISSPDHFQGLQNLVIIDLRDNSINGSIPSSLFTLPLLETIQLSSNKFSQLGEFSNVTSSKLNTLDLSSNNLAGPIPRSIYKLRSLSSLQLSSNKFNGSVLLDMIGDLRNLTTLDLSYNNLSIDVNISDAHLSSFPNMSNLKLACCKLKSFPDFLRYQSKLTSLDLSNNQIEGTIPNWIWKLENLGNLNLSSNALTDLERPSQNISSRLVLLDLHSNQLRGPISVFPQYAAYLDYSNNKFSSIIPDDIGDYLSITIFLSLSNNSFHGVIPESFCNASNPQVLNLSYNNISGTIPLCLMTMSETLGVLTLRKNNLTGHIPDNFSASCALKTLDLHGNHLHGPMPKSLANCRALQVLDLGENQIMDDFPCFFGNISTLHVLVLRQNKFYGPIGCPNSKFIRVLQIIDLAFNNFNATIPPSFFETMKAMMTDESCENPQKLDHLQYGDFGLVYYQDRVNWDLLLGLGLLFYLLCFGRHGGFGIGNMWMTCFIGSSLNWILFMNAVEGKATEL</sequence>
<dbReference type="InterPro" id="IPR055414">
    <property type="entry name" value="LRR_R13L4/SHOC2-like"/>
</dbReference>
<dbReference type="InterPro" id="IPR001611">
    <property type="entry name" value="Leu-rich_rpt"/>
</dbReference>
<dbReference type="Gene3D" id="3.80.10.10">
    <property type="entry name" value="Ribonuclease Inhibitor"/>
    <property type="match status" value="4"/>
</dbReference>
<dbReference type="SUPFAM" id="SSF52058">
    <property type="entry name" value="L domain-like"/>
    <property type="match status" value="3"/>
</dbReference>
<name>A0A834XIW8_9FABA</name>
<feature type="domain" description="Disease resistance R13L4/SHOC-2-like LRR" evidence="11">
    <location>
        <begin position="253"/>
        <end position="468"/>
    </location>
</feature>
<dbReference type="EMBL" id="JAAIUW010000001">
    <property type="protein sequence ID" value="KAF7845300.1"/>
    <property type="molecule type" value="Genomic_DNA"/>
</dbReference>
<keyword evidence="12" id="KW-0675">Receptor</keyword>
<evidence type="ECO:0000259" key="10">
    <source>
        <dbReference type="Pfam" id="PF08263"/>
    </source>
</evidence>
<dbReference type="Pfam" id="PF00560">
    <property type="entry name" value="LRR_1"/>
    <property type="match status" value="3"/>
</dbReference>
<evidence type="ECO:0000256" key="1">
    <source>
        <dbReference type="ARBA" id="ARBA00004167"/>
    </source>
</evidence>
<dbReference type="PANTHER" id="PTHR48060">
    <property type="entry name" value="DNA DAMAGE-REPAIR/TOLERATION PROTEIN DRT100"/>
    <property type="match status" value="1"/>
</dbReference>
<dbReference type="InterPro" id="IPR032675">
    <property type="entry name" value="LRR_dom_sf"/>
</dbReference>
<dbReference type="InterPro" id="IPR003591">
    <property type="entry name" value="Leu-rich_rpt_typical-subtyp"/>
</dbReference>
<keyword evidence="5" id="KW-0677">Repeat</keyword>
<keyword evidence="7 9" id="KW-0472">Membrane</keyword>
<dbReference type="Pfam" id="PF23598">
    <property type="entry name" value="LRR_14"/>
    <property type="match status" value="1"/>
</dbReference>
<keyword evidence="2" id="KW-0433">Leucine-rich repeat</keyword>
<dbReference type="GO" id="GO:0016020">
    <property type="term" value="C:membrane"/>
    <property type="evidence" value="ECO:0007669"/>
    <property type="project" value="UniProtKB-SubCell"/>
</dbReference>
<comment type="subcellular location">
    <subcellularLocation>
        <location evidence="1">Membrane</location>
        <topology evidence="1">Single-pass membrane protein</topology>
    </subcellularLocation>
</comment>
<evidence type="ECO:0000256" key="9">
    <source>
        <dbReference type="SAM" id="Phobius"/>
    </source>
</evidence>
<evidence type="ECO:0000256" key="4">
    <source>
        <dbReference type="ARBA" id="ARBA00022729"/>
    </source>
</evidence>
<keyword evidence="13" id="KW-1185">Reference proteome</keyword>
<dbReference type="InterPro" id="IPR013210">
    <property type="entry name" value="LRR_N_plant-typ"/>
</dbReference>
<dbReference type="PRINTS" id="PR00019">
    <property type="entry name" value="LEURICHRPT"/>
</dbReference>
<dbReference type="Pfam" id="PF08263">
    <property type="entry name" value="LRRNT_2"/>
    <property type="match status" value="1"/>
</dbReference>
<dbReference type="InterPro" id="IPR053211">
    <property type="entry name" value="DNA_repair-toleration"/>
</dbReference>
<evidence type="ECO:0000259" key="11">
    <source>
        <dbReference type="Pfam" id="PF23598"/>
    </source>
</evidence>
<dbReference type="SMART" id="SM00369">
    <property type="entry name" value="LRR_TYP"/>
    <property type="match status" value="6"/>
</dbReference>
<feature type="transmembrane region" description="Helical" evidence="9">
    <location>
        <begin position="807"/>
        <end position="825"/>
    </location>
</feature>
<evidence type="ECO:0000256" key="2">
    <source>
        <dbReference type="ARBA" id="ARBA00022614"/>
    </source>
</evidence>